<dbReference type="GO" id="GO:0006083">
    <property type="term" value="P:acetate metabolic process"/>
    <property type="evidence" value="ECO:0007669"/>
    <property type="project" value="TreeGrafter"/>
</dbReference>
<evidence type="ECO:0000256" key="3">
    <source>
        <dbReference type="ARBA" id="ARBA00022490"/>
    </source>
</evidence>
<dbReference type="PRINTS" id="PR00471">
    <property type="entry name" value="ACETATEKNASE"/>
</dbReference>
<dbReference type="Proteomes" id="UP000247612">
    <property type="component" value="Unassembled WGS sequence"/>
</dbReference>
<keyword evidence="12" id="KW-1185">Reference proteome</keyword>
<evidence type="ECO:0000256" key="2">
    <source>
        <dbReference type="ARBA" id="ARBA00008748"/>
    </source>
</evidence>
<dbReference type="GO" id="GO:0005524">
    <property type="term" value="F:ATP binding"/>
    <property type="evidence" value="ECO:0007669"/>
    <property type="project" value="UniProtKB-KW"/>
</dbReference>
<proteinExistence type="inferred from homology"/>
<dbReference type="OrthoDB" id="9771859at2"/>
<name>A0A318KV12_9FIRM</name>
<evidence type="ECO:0000313" key="12">
    <source>
        <dbReference type="Proteomes" id="UP000247612"/>
    </source>
</evidence>
<dbReference type="InterPro" id="IPR043129">
    <property type="entry name" value="ATPase_NBD"/>
</dbReference>
<evidence type="ECO:0000256" key="1">
    <source>
        <dbReference type="ARBA" id="ARBA00004496"/>
    </source>
</evidence>
<comment type="subcellular location">
    <subcellularLocation>
        <location evidence="1 9">Cytoplasm</location>
    </subcellularLocation>
</comment>
<dbReference type="Gene3D" id="3.30.420.40">
    <property type="match status" value="2"/>
</dbReference>
<keyword evidence="4 9" id="KW-0808">Transferase</keyword>
<organism evidence="11 12">
    <name type="scientific">Dielma fastidiosa</name>
    <dbReference type="NCBI Taxonomy" id="1034346"/>
    <lineage>
        <taxon>Bacteria</taxon>
        <taxon>Bacillati</taxon>
        <taxon>Bacillota</taxon>
        <taxon>Erysipelotrichia</taxon>
        <taxon>Erysipelotrichales</taxon>
        <taxon>Erysipelotrichaceae</taxon>
        <taxon>Dielma</taxon>
    </lineage>
</organism>
<dbReference type="InterPro" id="IPR000890">
    <property type="entry name" value="Aliphatic_acid_kin_short-chain"/>
</dbReference>
<protein>
    <recommendedName>
        <fullName evidence="9">Probable butyrate kinase</fullName>
        <shortName evidence="9">BK</shortName>
        <ecNumber evidence="9">2.7.2.7</ecNumber>
    </recommendedName>
    <alternativeName>
        <fullName evidence="9">Branched-chain carboxylic acid kinase</fullName>
    </alternativeName>
</protein>
<comment type="caution">
    <text evidence="11">The sequence shown here is derived from an EMBL/GenBank/DDBJ whole genome shotgun (WGS) entry which is preliminary data.</text>
</comment>
<dbReference type="STRING" id="1034346.GCA_000313565_00609"/>
<dbReference type="CDD" id="cd24011">
    <property type="entry name" value="ASKHA_NBD_BK"/>
    <property type="match status" value="1"/>
</dbReference>
<evidence type="ECO:0000313" key="11">
    <source>
        <dbReference type="EMBL" id="PXX79545.1"/>
    </source>
</evidence>
<keyword evidence="6 9" id="KW-0418">Kinase</keyword>
<sequence length="380" mass="41960">MRNNKYVVFVVNPGSTSTKIALFENDQKIFQENVNHDIKELQACRTIHDQLPKRMATILNAISDHHLDLSGIDAFAARAGGLVGLSGGVYRITENNTLYETTLNSNRHPNVLGPQIVIELAKIYGGECFTVNPPDVDELCDYERVTGFKELFRESRGHPLNHKENCIRYAQSINKHYEDLNLICVHLGGGVTVGAHCKGKLICCNDCLSGDGPMAPTRSGWVPSSEIVKMCFSNTYTQEEILNRISKCGGFTDHLGTADVQEIVKRIEAGDEYAALIYNAFIYQVAKQIGACSVVLEGHVDAIILTGGIAKDDYLKKQIRKYIEWIAPIIDQAGEYEMEGLASGAIRVLSKAEPVKEYTGIPIFNGFKCKGAPILKDYKG</sequence>
<evidence type="ECO:0000256" key="5">
    <source>
        <dbReference type="ARBA" id="ARBA00022741"/>
    </source>
</evidence>
<dbReference type="GO" id="GO:0047761">
    <property type="term" value="F:butyrate kinase activity"/>
    <property type="evidence" value="ECO:0007669"/>
    <property type="project" value="UniProtKB-UniRule"/>
</dbReference>
<dbReference type="PIRSF" id="PIRSF036458">
    <property type="entry name" value="Butyrate_kin"/>
    <property type="match status" value="1"/>
</dbReference>
<evidence type="ECO:0000256" key="10">
    <source>
        <dbReference type="RuleBase" id="RU003835"/>
    </source>
</evidence>
<dbReference type="AlphaFoldDB" id="A0A318KV12"/>
<dbReference type="GO" id="GO:0008776">
    <property type="term" value="F:acetate kinase activity"/>
    <property type="evidence" value="ECO:0007669"/>
    <property type="project" value="TreeGrafter"/>
</dbReference>
<evidence type="ECO:0000256" key="8">
    <source>
        <dbReference type="ARBA" id="ARBA00048596"/>
    </source>
</evidence>
<dbReference type="NCBIfam" id="NF002834">
    <property type="entry name" value="PRK03011.1-5"/>
    <property type="match status" value="1"/>
</dbReference>
<evidence type="ECO:0000256" key="4">
    <source>
        <dbReference type="ARBA" id="ARBA00022679"/>
    </source>
</evidence>
<comment type="catalytic activity">
    <reaction evidence="8 9">
        <text>butanoate + ATP = butanoyl phosphate + ADP</text>
        <dbReference type="Rhea" id="RHEA:13585"/>
        <dbReference type="ChEBI" id="CHEBI:17968"/>
        <dbReference type="ChEBI" id="CHEBI:30616"/>
        <dbReference type="ChEBI" id="CHEBI:58079"/>
        <dbReference type="ChEBI" id="CHEBI:456216"/>
        <dbReference type="EC" id="2.7.2.7"/>
    </reaction>
</comment>
<evidence type="ECO:0000256" key="9">
    <source>
        <dbReference type="HAMAP-Rule" id="MF_00542"/>
    </source>
</evidence>
<dbReference type="EC" id="2.7.2.7" evidence="9"/>
<gene>
    <name evidence="9" type="primary">buk</name>
    <name evidence="11" type="ORF">DES51_10515</name>
</gene>
<dbReference type="GO" id="GO:0005737">
    <property type="term" value="C:cytoplasm"/>
    <property type="evidence" value="ECO:0007669"/>
    <property type="project" value="UniProtKB-SubCell"/>
</dbReference>
<dbReference type="PROSITE" id="PS01076">
    <property type="entry name" value="ACETATE_KINASE_2"/>
    <property type="match status" value="1"/>
</dbReference>
<dbReference type="RefSeq" id="WP_026880787.1">
    <property type="nucleotide sequence ID" value="NZ_CABKRQ010000002.1"/>
</dbReference>
<evidence type="ECO:0000256" key="6">
    <source>
        <dbReference type="ARBA" id="ARBA00022777"/>
    </source>
</evidence>
<dbReference type="PANTHER" id="PTHR21060">
    <property type="entry name" value="ACETATE KINASE"/>
    <property type="match status" value="1"/>
</dbReference>
<accession>A0A318KV12</accession>
<dbReference type="PANTHER" id="PTHR21060:SF3">
    <property type="entry name" value="BUTYRATE KINASE 2-RELATED"/>
    <property type="match status" value="1"/>
</dbReference>
<dbReference type="EMBL" id="QJKH01000005">
    <property type="protein sequence ID" value="PXX79545.1"/>
    <property type="molecule type" value="Genomic_DNA"/>
</dbReference>
<dbReference type="SUPFAM" id="SSF53067">
    <property type="entry name" value="Actin-like ATPase domain"/>
    <property type="match status" value="2"/>
</dbReference>
<keyword evidence="5 9" id="KW-0547">Nucleotide-binding</keyword>
<reference evidence="11 12" key="1">
    <citation type="submission" date="2018-05" db="EMBL/GenBank/DDBJ databases">
        <title>Genomic Encyclopedia of Type Strains, Phase IV (KMG-IV): sequencing the most valuable type-strain genomes for metagenomic binning, comparative biology and taxonomic classification.</title>
        <authorList>
            <person name="Goeker M."/>
        </authorList>
    </citation>
    <scope>NUCLEOTIDE SEQUENCE [LARGE SCALE GENOMIC DNA]</scope>
    <source>
        <strain evidence="11 12">JC118</strain>
    </source>
</reference>
<comment type="similarity">
    <text evidence="2 9 10">Belongs to the acetokinase family.</text>
</comment>
<keyword evidence="3 9" id="KW-0963">Cytoplasm</keyword>
<keyword evidence="7 9" id="KW-0067">ATP-binding</keyword>
<dbReference type="InterPro" id="IPR023865">
    <property type="entry name" value="Aliphatic_acid_kinase_CS"/>
</dbReference>
<dbReference type="InterPro" id="IPR011245">
    <property type="entry name" value="Butyrate_kin"/>
</dbReference>
<dbReference type="Pfam" id="PF00871">
    <property type="entry name" value="Acetate_kinase"/>
    <property type="match status" value="1"/>
</dbReference>
<dbReference type="NCBIfam" id="TIGR02707">
    <property type="entry name" value="butyr_kinase"/>
    <property type="match status" value="1"/>
</dbReference>
<dbReference type="HAMAP" id="MF_00542">
    <property type="entry name" value="Butyrate_kinase"/>
    <property type="match status" value="1"/>
</dbReference>
<evidence type="ECO:0000256" key="7">
    <source>
        <dbReference type="ARBA" id="ARBA00022840"/>
    </source>
</evidence>